<reference evidence="7" key="1">
    <citation type="journal article" date="2021" name="mSystems">
        <title>Bacteria and Archaea Synergistically Convert Glycine Betaine to Biogenic Methane in the Formosa Cold Seep of the South China Sea.</title>
        <authorList>
            <person name="Li L."/>
            <person name="Zhang W."/>
            <person name="Zhang S."/>
            <person name="Song L."/>
            <person name="Sun Q."/>
            <person name="Zhang H."/>
            <person name="Xiang H."/>
            <person name="Dong X."/>
        </authorList>
    </citation>
    <scope>NUCLEOTIDE SEQUENCE</scope>
    <source>
        <strain evidence="7">ZWT</strain>
    </source>
</reference>
<dbReference type="GO" id="GO:0043190">
    <property type="term" value="C:ATP-binding cassette (ABC) transporter complex"/>
    <property type="evidence" value="ECO:0007669"/>
    <property type="project" value="InterPro"/>
</dbReference>
<evidence type="ECO:0000256" key="1">
    <source>
        <dbReference type="ARBA" id="ARBA00004651"/>
    </source>
</evidence>
<dbReference type="Pfam" id="PF02361">
    <property type="entry name" value="CbiQ"/>
    <property type="match status" value="1"/>
</dbReference>
<dbReference type="InterPro" id="IPR003339">
    <property type="entry name" value="ABC/ECF_trnsptr_transmembrane"/>
</dbReference>
<evidence type="ECO:0000313" key="7">
    <source>
        <dbReference type="EMBL" id="MCM1990030.1"/>
    </source>
</evidence>
<evidence type="ECO:0000256" key="4">
    <source>
        <dbReference type="ARBA" id="ARBA00022989"/>
    </source>
</evidence>
<evidence type="ECO:0000256" key="5">
    <source>
        <dbReference type="ARBA" id="ARBA00023136"/>
    </source>
</evidence>
<protein>
    <submittedName>
        <fullName evidence="7">Cobalt ECF transporter T component CbiQ</fullName>
    </submittedName>
</protein>
<dbReference type="Proteomes" id="UP001056429">
    <property type="component" value="Unassembled WGS sequence"/>
</dbReference>
<proteinExistence type="predicted"/>
<name>A0A9J6P1D0_9CLOT</name>
<gene>
    <name evidence="7" type="primary">cbiQ</name>
    <name evidence="7" type="ORF">KDK92_09770</name>
</gene>
<keyword evidence="8" id="KW-1185">Reference proteome</keyword>
<dbReference type="GO" id="GO:0006824">
    <property type="term" value="P:cobalt ion transport"/>
    <property type="evidence" value="ECO:0007669"/>
    <property type="project" value="InterPro"/>
</dbReference>
<dbReference type="InterPro" id="IPR052770">
    <property type="entry name" value="Cobalt_transport_CbiQ"/>
</dbReference>
<keyword evidence="4 6" id="KW-1133">Transmembrane helix</keyword>
<dbReference type="InterPro" id="IPR012809">
    <property type="entry name" value="ECF_CbiQ"/>
</dbReference>
<dbReference type="PANTHER" id="PTHR43723">
    <property type="entry name" value="COBALT TRANSPORT PROTEIN CBIQ"/>
    <property type="match status" value="1"/>
</dbReference>
<dbReference type="NCBIfam" id="TIGR02454">
    <property type="entry name" value="ECF_T_CbiQ"/>
    <property type="match status" value="1"/>
</dbReference>
<dbReference type="RefSeq" id="WP_250859076.1">
    <property type="nucleotide sequence ID" value="NZ_JAGSOJ010000002.1"/>
</dbReference>
<keyword evidence="2" id="KW-1003">Cell membrane</keyword>
<dbReference type="CDD" id="cd16914">
    <property type="entry name" value="EcfT"/>
    <property type="match status" value="1"/>
</dbReference>
<comment type="caution">
    <text evidence="7">The sequence shown here is derived from an EMBL/GenBank/DDBJ whole genome shotgun (WGS) entry which is preliminary data.</text>
</comment>
<organism evidence="7 8">
    <name type="scientific">Oceanirhabdus seepicola</name>
    <dbReference type="NCBI Taxonomy" id="2828781"/>
    <lineage>
        <taxon>Bacteria</taxon>
        <taxon>Bacillati</taxon>
        <taxon>Bacillota</taxon>
        <taxon>Clostridia</taxon>
        <taxon>Eubacteriales</taxon>
        <taxon>Clostridiaceae</taxon>
        <taxon>Oceanirhabdus</taxon>
    </lineage>
</organism>
<dbReference type="EMBL" id="JAGSOJ010000002">
    <property type="protein sequence ID" value="MCM1990030.1"/>
    <property type="molecule type" value="Genomic_DNA"/>
</dbReference>
<evidence type="ECO:0000256" key="2">
    <source>
        <dbReference type="ARBA" id="ARBA00022475"/>
    </source>
</evidence>
<dbReference type="PANTHER" id="PTHR43723:SF1">
    <property type="entry name" value="COBALT TRANSPORT PROTEIN CBIQ"/>
    <property type="match status" value="1"/>
</dbReference>
<keyword evidence="5 6" id="KW-0472">Membrane</keyword>
<accession>A0A9J6P1D0</accession>
<dbReference type="AlphaFoldDB" id="A0A9J6P1D0"/>
<reference evidence="7" key="2">
    <citation type="submission" date="2021-04" db="EMBL/GenBank/DDBJ databases">
        <authorList>
            <person name="Dong X."/>
        </authorList>
    </citation>
    <scope>NUCLEOTIDE SEQUENCE</scope>
    <source>
        <strain evidence="7">ZWT</strain>
    </source>
</reference>
<evidence type="ECO:0000256" key="3">
    <source>
        <dbReference type="ARBA" id="ARBA00022692"/>
    </source>
</evidence>
<feature type="transmembrane region" description="Helical" evidence="6">
    <location>
        <begin position="22"/>
        <end position="51"/>
    </location>
</feature>
<sequence>MLLIDKYAYTNKLRKINPMVKFSFAMGMLIFSLLPIPLWLYGGVSLIMGYLTVKSAGIPIKNYSKMLMIPFTFLVLSVISIIISFGESGEVFMWATKVRGIYIGITPQGIEMSLRLLLRSTACITCMYFYSLTTPLDQQIQVYKKLRIPKEIIELMVLIYRFIFIFLEEAKEIRNAQEMRFGYNTFKQSCHSFSLMIKVLFIRVMQRNKDMQISLESKFFNGEFHI</sequence>
<keyword evidence="3 6" id="KW-0812">Transmembrane</keyword>
<evidence type="ECO:0000313" key="8">
    <source>
        <dbReference type="Proteomes" id="UP001056429"/>
    </source>
</evidence>
<comment type="subcellular location">
    <subcellularLocation>
        <location evidence="1">Cell membrane</location>
        <topology evidence="1">Multi-pass membrane protein</topology>
    </subcellularLocation>
</comment>
<evidence type="ECO:0000256" key="6">
    <source>
        <dbReference type="SAM" id="Phobius"/>
    </source>
</evidence>
<feature type="transmembrane region" description="Helical" evidence="6">
    <location>
        <begin position="71"/>
        <end position="95"/>
    </location>
</feature>